<dbReference type="InterPro" id="IPR029787">
    <property type="entry name" value="Nucleotide_cyclase"/>
</dbReference>
<dbReference type="SUPFAM" id="SSF55785">
    <property type="entry name" value="PYP-like sensor domain (PAS domain)"/>
    <property type="match status" value="1"/>
</dbReference>
<dbReference type="EMBL" id="JBHLYQ010000027">
    <property type="protein sequence ID" value="MFC0081346.1"/>
    <property type="molecule type" value="Genomic_DNA"/>
</dbReference>
<gene>
    <name evidence="2" type="ORF">ACFFRE_04145</name>
</gene>
<organism evidence="2 3">
    <name type="scientific">Aciditerrimonas ferrireducens</name>
    <dbReference type="NCBI Taxonomy" id="667306"/>
    <lineage>
        <taxon>Bacteria</taxon>
        <taxon>Bacillati</taxon>
        <taxon>Actinomycetota</taxon>
        <taxon>Acidimicrobiia</taxon>
        <taxon>Acidimicrobiales</taxon>
        <taxon>Acidimicrobiaceae</taxon>
        <taxon>Aciditerrimonas</taxon>
    </lineage>
</organism>
<dbReference type="InterPro" id="IPR043128">
    <property type="entry name" value="Rev_trsase/Diguanyl_cyclase"/>
</dbReference>
<dbReference type="Gene3D" id="3.30.450.20">
    <property type="entry name" value="PAS domain"/>
    <property type="match status" value="1"/>
</dbReference>
<dbReference type="InterPro" id="IPR013767">
    <property type="entry name" value="PAS_fold"/>
</dbReference>
<dbReference type="InterPro" id="IPR052155">
    <property type="entry name" value="Biofilm_reg_signaling"/>
</dbReference>
<dbReference type="SMART" id="SM00267">
    <property type="entry name" value="GGDEF"/>
    <property type="match status" value="1"/>
</dbReference>
<dbReference type="CDD" id="cd01949">
    <property type="entry name" value="GGDEF"/>
    <property type="match status" value="1"/>
</dbReference>
<dbReference type="InterPro" id="IPR035965">
    <property type="entry name" value="PAS-like_dom_sf"/>
</dbReference>
<dbReference type="PANTHER" id="PTHR44757">
    <property type="entry name" value="DIGUANYLATE CYCLASE DGCP"/>
    <property type="match status" value="1"/>
</dbReference>
<sequence>MIGSSGLPGSTLAGWTTTLSPDVLARALTSLPCPVLFHRAGIVLWANPAAAELFGADRPEDLLGRDTVDLVAPSDRAYSLRRQMDLFRQGWVEGAAEVALNRLDGGTVVVEVRGTLIDGGDGPVACLVGSDVTGRAKRAERLQWEATHDPLTRLLNRRGVLEALAGWLVEPPEPAAGFGVLLCDLDGFKEVNDTLGHGCGDRVLVEVAQRFEGLVRGGLVGRYGGDEFLLCAVACSKDDVERLAGRVARVRVALREGEGTVVGPSVGGVWCPSGRGDVERLLAEADRAMYRAKRQGLGWVVVELPGADA</sequence>
<dbReference type="SUPFAM" id="SSF55073">
    <property type="entry name" value="Nucleotide cyclase"/>
    <property type="match status" value="1"/>
</dbReference>
<dbReference type="Gene3D" id="3.30.70.270">
    <property type="match status" value="1"/>
</dbReference>
<protein>
    <submittedName>
        <fullName evidence="2">GGDEF domain-containing protein</fullName>
    </submittedName>
</protein>
<name>A0ABV6C0Y0_9ACTN</name>
<dbReference type="NCBIfam" id="TIGR00254">
    <property type="entry name" value="GGDEF"/>
    <property type="match status" value="1"/>
</dbReference>
<dbReference type="PANTHER" id="PTHR44757:SF2">
    <property type="entry name" value="BIOFILM ARCHITECTURE MAINTENANCE PROTEIN MBAA"/>
    <property type="match status" value="1"/>
</dbReference>
<proteinExistence type="predicted"/>
<evidence type="ECO:0000259" key="1">
    <source>
        <dbReference type="PROSITE" id="PS50887"/>
    </source>
</evidence>
<dbReference type="Pfam" id="PF00989">
    <property type="entry name" value="PAS"/>
    <property type="match status" value="1"/>
</dbReference>
<feature type="domain" description="GGDEF" evidence="1">
    <location>
        <begin position="176"/>
        <end position="305"/>
    </location>
</feature>
<dbReference type="InterPro" id="IPR000160">
    <property type="entry name" value="GGDEF_dom"/>
</dbReference>
<comment type="caution">
    <text evidence="2">The sequence shown here is derived from an EMBL/GenBank/DDBJ whole genome shotgun (WGS) entry which is preliminary data.</text>
</comment>
<evidence type="ECO:0000313" key="2">
    <source>
        <dbReference type="EMBL" id="MFC0081346.1"/>
    </source>
</evidence>
<dbReference type="RefSeq" id="WP_377788527.1">
    <property type="nucleotide sequence ID" value="NZ_JBHLYQ010000027.1"/>
</dbReference>
<evidence type="ECO:0000313" key="3">
    <source>
        <dbReference type="Proteomes" id="UP001589788"/>
    </source>
</evidence>
<reference evidence="2 3" key="1">
    <citation type="submission" date="2024-09" db="EMBL/GenBank/DDBJ databases">
        <authorList>
            <person name="Sun Q."/>
            <person name="Mori K."/>
        </authorList>
    </citation>
    <scope>NUCLEOTIDE SEQUENCE [LARGE SCALE GENOMIC DNA]</scope>
    <source>
        <strain evidence="2 3">JCM 15389</strain>
    </source>
</reference>
<dbReference type="Pfam" id="PF00990">
    <property type="entry name" value="GGDEF"/>
    <property type="match status" value="1"/>
</dbReference>
<dbReference type="SMART" id="SM00091">
    <property type="entry name" value="PAS"/>
    <property type="match status" value="1"/>
</dbReference>
<accession>A0ABV6C0Y0</accession>
<dbReference type="NCBIfam" id="TIGR00229">
    <property type="entry name" value="sensory_box"/>
    <property type="match status" value="1"/>
</dbReference>
<dbReference type="InterPro" id="IPR000014">
    <property type="entry name" value="PAS"/>
</dbReference>
<keyword evidence="3" id="KW-1185">Reference proteome</keyword>
<dbReference type="PROSITE" id="PS50887">
    <property type="entry name" value="GGDEF"/>
    <property type="match status" value="1"/>
</dbReference>
<dbReference type="CDD" id="cd00130">
    <property type="entry name" value="PAS"/>
    <property type="match status" value="1"/>
</dbReference>
<dbReference type="Proteomes" id="UP001589788">
    <property type="component" value="Unassembled WGS sequence"/>
</dbReference>